<reference evidence="2 3" key="1">
    <citation type="submission" date="2019-06" db="EMBL/GenBank/DDBJ databases">
        <title>Genome Sequence of the Brown Rot Fungal Pathogen Monilinia fructicola.</title>
        <authorList>
            <person name="De Miccolis Angelini R.M."/>
            <person name="Landi L."/>
            <person name="Abate D."/>
            <person name="Pollastro S."/>
            <person name="Romanazzi G."/>
            <person name="Faretra F."/>
        </authorList>
    </citation>
    <scope>NUCLEOTIDE SEQUENCE [LARGE SCALE GENOMIC DNA]</scope>
    <source>
        <strain evidence="2 3">Mfrc123</strain>
    </source>
</reference>
<evidence type="ECO:0000313" key="3">
    <source>
        <dbReference type="Proteomes" id="UP000322873"/>
    </source>
</evidence>
<feature type="transmembrane region" description="Helical" evidence="1">
    <location>
        <begin position="66"/>
        <end position="89"/>
    </location>
</feature>
<comment type="caution">
    <text evidence="2">The sequence shown here is derived from an EMBL/GenBank/DDBJ whole genome shotgun (WGS) entry which is preliminary data.</text>
</comment>
<feature type="transmembrane region" description="Helical" evidence="1">
    <location>
        <begin position="35"/>
        <end position="54"/>
    </location>
</feature>
<keyword evidence="1" id="KW-0472">Membrane</keyword>
<dbReference type="AlphaFoldDB" id="A0A5M9JW86"/>
<dbReference type="VEuPathDB" id="FungiDB:MFRU_018g00780"/>
<organism evidence="2 3">
    <name type="scientific">Monilinia fructicola</name>
    <name type="common">Brown rot fungus</name>
    <name type="synonym">Ciboria fructicola</name>
    <dbReference type="NCBI Taxonomy" id="38448"/>
    <lineage>
        <taxon>Eukaryota</taxon>
        <taxon>Fungi</taxon>
        <taxon>Dikarya</taxon>
        <taxon>Ascomycota</taxon>
        <taxon>Pezizomycotina</taxon>
        <taxon>Leotiomycetes</taxon>
        <taxon>Helotiales</taxon>
        <taxon>Sclerotiniaceae</taxon>
        <taxon>Monilinia</taxon>
    </lineage>
</organism>
<evidence type="ECO:0008006" key="4">
    <source>
        <dbReference type="Google" id="ProtNLM"/>
    </source>
</evidence>
<sequence>MTSSSNIEEKDVDVNGFLPIQEPPFFLTARFWKRFSVYISVTLSILSLVISSMASLKPGNAGHLKALTVTSIVINCLSVALSALTSLDWQSQAVTDRRFAQMLSQISHVHEGREGRIVVVLGRGEGMQRNEGLEGVERVGKDGERREVMELENRKGE</sequence>
<name>A0A5M9JW86_MONFR</name>
<keyword evidence="1" id="KW-0812">Transmembrane</keyword>
<dbReference type="Proteomes" id="UP000322873">
    <property type="component" value="Unassembled WGS sequence"/>
</dbReference>
<evidence type="ECO:0000256" key="1">
    <source>
        <dbReference type="SAM" id="Phobius"/>
    </source>
</evidence>
<accession>A0A5M9JW86</accession>
<dbReference type="OrthoDB" id="3553538at2759"/>
<keyword evidence="1" id="KW-1133">Transmembrane helix</keyword>
<gene>
    <name evidence="2" type="ORF">EYC84_001978</name>
</gene>
<proteinExistence type="predicted"/>
<protein>
    <recommendedName>
        <fullName evidence="4">SMODS and SLOG-associating 2TM effector domain-containing protein</fullName>
    </recommendedName>
</protein>
<dbReference type="EMBL" id="VICG01000005">
    <property type="protein sequence ID" value="KAA8572052.1"/>
    <property type="molecule type" value="Genomic_DNA"/>
</dbReference>
<keyword evidence="3" id="KW-1185">Reference proteome</keyword>
<evidence type="ECO:0000313" key="2">
    <source>
        <dbReference type="EMBL" id="KAA8572052.1"/>
    </source>
</evidence>